<dbReference type="EMBL" id="BARV01009806">
    <property type="protein sequence ID" value="GAI04280.1"/>
    <property type="molecule type" value="Genomic_DNA"/>
</dbReference>
<sequence length="173" mass="20411">MDWTKGQYKVNFITGLIGNQKLHELSKITVESAESFYAQNKNPVKRYHTFRYKANTWKEQQRVIVKVEVNSMGTNIRYIVTDLEEFRTKQLYEIGYCARGNMELRIKDHKTYLKSDRTSCNRFEANQFRLFMHSAAYVLLHTLQKEVLKGTRFVNATIKTLQLKLLKTAAYVK</sequence>
<dbReference type="InterPro" id="IPR025668">
    <property type="entry name" value="Tnp_DDE_dom"/>
</dbReference>
<feature type="non-terminal residue" evidence="2">
    <location>
        <position position="173"/>
    </location>
</feature>
<accession>X1LPE7</accession>
<dbReference type="Pfam" id="PF13701">
    <property type="entry name" value="DDE_Tnp_1_4"/>
    <property type="match status" value="1"/>
</dbReference>
<gene>
    <name evidence="2" type="ORF">S06H3_19203</name>
</gene>
<evidence type="ECO:0000313" key="2">
    <source>
        <dbReference type="EMBL" id="GAI04280.1"/>
    </source>
</evidence>
<reference evidence="2" key="1">
    <citation type="journal article" date="2014" name="Front. Microbiol.">
        <title>High frequency of phylogenetically diverse reductive dehalogenase-homologous genes in deep subseafloor sedimentary metagenomes.</title>
        <authorList>
            <person name="Kawai M."/>
            <person name="Futagami T."/>
            <person name="Toyoda A."/>
            <person name="Takaki Y."/>
            <person name="Nishi S."/>
            <person name="Hori S."/>
            <person name="Arai W."/>
            <person name="Tsubouchi T."/>
            <person name="Morono Y."/>
            <person name="Uchiyama I."/>
            <person name="Ito T."/>
            <person name="Fujiyama A."/>
            <person name="Inagaki F."/>
            <person name="Takami H."/>
        </authorList>
    </citation>
    <scope>NUCLEOTIDE SEQUENCE</scope>
    <source>
        <strain evidence="2">Expedition CK06-06</strain>
    </source>
</reference>
<dbReference type="AlphaFoldDB" id="X1LPE7"/>
<feature type="domain" description="Transposase DDE" evidence="1">
    <location>
        <begin position="1"/>
        <end position="172"/>
    </location>
</feature>
<organism evidence="2">
    <name type="scientific">marine sediment metagenome</name>
    <dbReference type="NCBI Taxonomy" id="412755"/>
    <lineage>
        <taxon>unclassified sequences</taxon>
        <taxon>metagenomes</taxon>
        <taxon>ecological metagenomes</taxon>
    </lineage>
</organism>
<protein>
    <recommendedName>
        <fullName evidence="1">Transposase DDE domain-containing protein</fullName>
    </recommendedName>
</protein>
<comment type="caution">
    <text evidence="2">The sequence shown here is derived from an EMBL/GenBank/DDBJ whole genome shotgun (WGS) entry which is preliminary data.</text>
</comment>
<evidence type="ECO:0000259" key="1">
    <source>
        <dbReference type="Pfam" id="PF13701"/>
    </source>
</evidence>
<proteinExistence type="predicted"/>
<name>X1LPE7_9ZZZZ</name>